<name>A0A8J5TCJ7_ZIZPA</name>
<accession>A0A8J5TCJ7</accession>
<dbReference type="EMBL" id="JAAALK010000283">
    <property type="protein sequence ID" value="KAG8071766.1"/>
    <property type="molecule type" value="Genomic_DNA"/>
</dbReference>
<proteinExistence type="predicted"/>
<dbReference type="Proteomes" id="UP000729402">
    <property type="component" value="Unassembled WGS sequence"/>
</dbReference>
<evidence type="ECO:0000313" key="1">
    <source>
        <dbReference type="EMBL" id="KAG8071766.1"/>
    </source>
</evidence>
<protein>
    <submittedName>
        <fullName evidence="1">Uncharacterized protein</fullName>
    </submittedName>
</protein>
<reference evidence="1" key="2">
    <citation type="submission" date="2021-02" db="EMBL/GenBank/DDBJ databases">
        <authorList>
            <person name="Kimball J.A."/>
            <person name="Haas M.W."/>
            <person name="Macchietto M."/>
            <person name="Kono T."/>
            <person name="Duquette J."/>
            <person name="Shao M."/>
        </authorList>
    </citation>
    <scope>NUCLEOTIDE SEQUENCE</scope>
    <source>
        <tissue evidence="1">Fresh leaf tissue</tissue>
    </source>
</reference>
<sequence>MRVALRICAAVRPCLRACLPHSKALGDSARSLSGRASRSCARETRLPACSVRPPARPPNLLSDEIDAGVGFCRCRC</sequence>
<organism evidence="1 2">
    <name type="scientific">Zizania palustris</name>
    <name type="common">Northern wild rice</name>
    <dbReference type="NCBI Taxonomy" id="103762"/>
    <lineage>
        <taxon>Eukaryota</taxon>
        <taxon>Viridiplantae</taxon>
        <taxon>Streptophyta</taxon>
        <taxon>Embryophyta</taxon>
        <taxon>Tracheophyta</taxon>
        <taxon>Spermatophyta</taxon>
        <taxon>Magnoliopsida</taxon>
        <taxon>Liliopsida</taxon>
        <taxon>Poales</taxon>
        <taxon>Poaceae</taxon>
        <taxon>BOP clade</taxon>
        <taxon>Oryzoideae</taxon>
        <taxon>Oryzeae</taxon>
        <taxon>Zizaniinae</taxon>
        <taxon>Zizania</taxon>
    </lineage>
</organism>
<comment type="caution">
    <text evidence="1">The sequence shown here is derived from an EMBL/GenBank/DDBJ whole genome shotgun (WGS) entry which is preliminary data.</text>
</comment>
<evidence type="ECO:0000313" key="2">
    <source>
        <dbReference type="Proteomes" id="UP000729402"/>
    </source>
</evidence>
<dbReference type="AlphaFoldDB" id="A0A8J5TCJ7"/>
<reference evidence="1" key="1">
    <citation type="journal article" date="2021" name="bioRxiv">
        <title>Whole Genome Assembly and Annotation of Northern Wild Rice, Zizania palustris L., Supports a Whole Genome Duplication in the Zizania Genus.</title>
        <authorList>
            <person name="Haas M."/>
            <person name="Kono T."/>
            <person name="Macchietto M."/>
            <person name="Millas R."/>
            <person name="McGilp L."/>
            <person name="Shao M."/>
            <person name="Duquette J."/>
            <person name="Hirsch C.N."/>
            <person name="Kimball J."/>
        </authorList>
    </citation>
    <scope>NUCLEOTIDE SEQUENCE</scope>
    <source>
        <tissue evidence="1">Fresh leaf tissue</tissue>
    </source>
</reference>
<keyword evidence="2" id="KW-1185">Reference proteome</keyword>
<gene>
    <name evidence="1" type="ORF">GUJ93_ZPchr0006g45173</name>
</gene>